<dbReference type="AlphaFoldDB" id="A0A3N2RLC3"/>
<feature type="chain" id="PRO_5018263257" evidence="1">
    <location>
        <begin position="20"/>
        <end position="66"/>
    </location>
</feature>
<gene>
    <name evidence="2" type="ORF">D9T17_05320</name>
</gene>
<evidence type="ECO:0000313" key="3">
    <source>
        <dbReference type="Proteomes" id="UP000275910"/>
    </source>
</evidence>
<name>A0A3N2RLC3_LYSEN</name>
<proteinExistence type="predicted"/>
<comment type="caution">
    <text evidence="2">The sequence shown here is derived from an EMBL/GenBank/DDBJ whole genome shotgun (WGS) entry which is preliminary data.</text>
</comment>
<feature type="signal peptide" evidence="1">
    <location>
        <begin position="1"/>
        <end position="19"/>
    </location>
</feature>
<sequence length="66" mass="7268">MVLAALCTFAFGLSFAASAGWDYDLICLSNCQQVEIEKCQAAGGSPEQCRLINIDHCYYQCPLIYP</sequence>
<dbReference type="EMBL" id="RCTY01000015">
    <property type="protein sequence ID" value="ROU08209.1"/>
    <property type="molecule type" value="Genomic_DNA"/>
</dbReference>
<reference evidence="2 3" key="1">
    <citation type="submission" date="2018-10" db="EMBL/GenBank/DDBJ databases">
        <title>The genome of Lysobacter enzymogenes OH11.</title>
        <authorList>
            <person name="Liu F."/>
            <person name="Zhao Y."/>
            <person name="Qian G."/>
            <person name="Chen Y."/>
            <person name="Xu H."/>
        </authorList>
    </citation>
    <scope>NUCLEOTIDE SEQUENCE [LARGE SCALE GENOMIC DNA]</scope>
    <source>
        <strain evidence="2 3">OH11</strain>
    </source>
</reference>
<accession>A0A3N2RLC3</accession>
<protein>
    <submittedName>
        <fullName evidence="2">Uncharacterized protein</fullName>
    </submittedName>
</protein>
<evidence type="ECO:0000313" key="2">
    <source>
        <dbReference type="EMBL" id="ROU08209.1"/>
    </source>
</evidence>
<organism evidence="2 3">
    <name type="scientific">Lysobacter enzymogenes</name>
    <dbReference type="NCBI Taxonomy" id="69"/>
    <lineage>
        <taxon>Bacteria</taxon>
        <taxon>Pseudomonadati</taxon>
        <taxon>Pseudomonadota</taxon>
        <taxon>Gammaproteobacteria</taxon>
        <taxon>Lysobacterales</taxon>
        <taxon>Lysobacteraceae</taxon>
        <taxon>Lysobacter</taxon>
    </lineage>
</organism>
<evidence type="ECO:0000256" key="1">
    <source>
        <dbReference type="SAM" id="SignalP"/>
    </source>
</evidence>
<dbReference type="Proteomes" id="UP000275910">
    <property type="component" value="Unassembled WGS sequence"/>
</dbReference>
<keyword evidence="1" id="KW-0732">Signal</keyword>